<feature type="region of interest" description="Disordered" evidence="1">
    <location>
        <begin position="314"/>
        <end position="333"/>
    </location>
</feature>
<feature type="compositionally biased region" description="Acidic residues" evidence="1">
    <location>
        <begin position="458"/>
        <end position="468"/>
    </location>
</feature>
<feature type="region of interest" description="Disordered" evidence="1">
    <location>
        <begin position="44"/>
        <end position="81"/>
    </location>
</feature>
<protein>
    <submittedName>
        <fullName evidence="2">Uncharacterized protein</fullName>
    </submittedName>
</protein>
<reference evidence="2 3" key="1">
    <citation type="journal article" date="2018" name="Nat. Ecol. Evol.">
        <title>Pezizomycetes genomes reveal the molecular basis of ectomycorrhizal truffle lifestyle.</title>
        <authorList>
            <person name="Murat C."/>
            <person name="Payen T."/>
            <person name="Noel B."/>
            <person name="Kuo A."/>
            <person name="Morin E."/>
            <person name="Chen J."/>
            <person name="Kohler A."/>
            <person name="Krizsan K."/>
            <person name="Balestrini R."/>
            <person name="Da Silva C."/>
            <person name="Montanini B."/>
            <person name="Hainaut M."/>
            <person name="Levati E."/>
            <person name="Barry K.W."/>
            <person name="Belfiori B."/>
            <person name="Cichocki N."/>
            <person name="Clum A."/>
            <person name="Dockter R.B."/>
            <person name="Fauchery L."/>
            <person name="Guy J."/>
            <person name="Iotti M."/>
            <person name="Le Tacon F."/>
            <person name="Lindquist E.A."/>
            <person name="Lipzen A."/>
            <person name="Malagnac F."/>
            <person name="Mello A."/>
            <person name="Molinier V."/>
            <person name="Miyauchi S."/>
            <person name="Poulain J."/>
            <person name="Riccioni C."/>
            <person name="Rubini A."/>
            <person name="Sitrit Y."/>
            <person name="Splivallo R."/>
            <person name="Traeger S."/>
            <person name="Wang M."/>
            <person name="Zifcakova L."/>
            <person name="Wipf D."/>
            <person name="Zambonelli A."/>
            <person name="Paolocci F."/>
            <person name="Nowrousian M."/>
            <person name="Ottonello S."/>
            <person name="Baldrian P."/>
            <person name="Spatafora J.W."/>
            <person name="Henrissat B."/>
            <person name="Nagy L.G."/>
            <person name="Aury J.M."/>
            <person name="Wincker P."/>
            <person name="Grigoriev I.V."/>
            <person name="Bonfante P."/>
            <person name="Martin F.M."/>
        </authorList>
    </citation>
    <scope>NUCLEOTIDE SEQUENCE [LARGE SCALE GENOMIC DNA]</scope>
    <source>
        <strain evidence="2 3">120613-1</strain>
    </source>
</reference>
<name>A0A3N4J7B9_9PEZI</name>
<feature type="region of interest" description="Disordered" evidence="1">
    <location>
        <begin position="250"/>
        <end position="271"/>
    </location>
</feature>
<feature type="compositionally biased region" description="Basic and acidic residues" evidence="1">
    <location>
        <begin position="261"/>
        <end position="271"/>
    </location>
</feature>
<dbReference type="EMBL" id="ML120557">
    <property type="protein sequence ID" value="RPA89754.1"/>
    <property type="molecule type" value="Genomic_DNA"/>
</dbReference>
<proteinExistence type="predicted"/>
<feature type="region of interest" description="Disordered" evidence="1">
    <location>
        <begin position="339"/>
        <end position="395"/>
    </location>
</feature>
<dbReference type="Proteomes" id="UP000276215">
    <property type="component" value="Unassembled WGS sequence"/>
</dbReference>
<feature type="compositionally biased region" description="Low complexity" evidence="1">
    <location>
        <begin position="480"/>
        <end position="496"/>
    </location>
</feature>
<accession>A0A3N4J7B9</accession>
<feature type="compositionally biased region" description="Basic and acidic residues" evidence="1">
    <location>
        <begin position="349"/>
        <end position="364"/>
    </location>
</feature>
<feature type="compositionally biased region" description="Low complexity" evidence="1">
    <location>
        <begin position="62"/>
        <end position="81"/>
    </location>
</feature>
<dbReference type="AlphaFoldDB" id="A0A3N4J7B9"/>
<keyword evidence="3" id="KW-1185">Reference proteome</keyword>
<sequence length="600" mass="66546">MSVTVAEVPDAAAPSDITSSQIPYRLPHCVKSEVSITLAIIPPSRPLTPQQEDEQPASPHFPSQTLSPTSPTTRTRSGSIASSLDIASDDGACVNSAATSVTDISLASNISDIISPDTAIYHIYRNGRGDNLSIHTAKDSSIKETLQEPGDPPIIVDKGDPIANRISKYKNRKSKLPAKKVKVEDPEMDPRKATYYMHSPMIYWHCPAQTLRFGHSKMSPVVCLVKGGWFWRTWRMDFVVPEKELKKSGKKNRVDSGFADGEDKGKSAKEWKSLNEPGVIDPRGVLACKYPLRPSGHKKGESGKKYLTECAQRQKMTNAASDPQLKRTKSFSDTARRIFHLNNASPTSRSKEEAKATTESKTEGTAEPTTEPTREEEIESMLPAGPTEDLPDHLKPETLEEGSLLMKWSGWLTREYDFKWRGIEFVWKGTGTVRDEKKYWGPLSRFNHLKLVAKIPEEPEEVEEEESPTSETKDDKKGPQTSTRRQSSFSSFVSTITRRNSNASQLSVRGKPRGHREVVIAKYTCLLATRKCGRLIVYEKALRETACLNLEGNNPDVARERLRHVVVATGLCMLQGEKQKRDTLREIAGAALGEAGSCAG</sequence>
<evidence type="ECO:0000313" key="3">
    <source>
        <dbReference type="Proteomes" id="UP000276215"/>
    </source>
</evidence>
<dbReference type="OrthoDB" id="3924768at2759"/>
<gene>
    <name evidence="2" type="ORF">L873DRAFT_1822252</name>
</gene>
<evidence type="ECO:0000313" key="2">
    <source>
        <dbReference type="EMBL" id="RPA89754.1"/>
    </source>
</evidence>
<evidence type="ECO:0000256" key="1">
    <source>
        <dbReference type="SAM" id="MobiDB-lite"/>
    </source>
</evidence>
<feature type="region of interest" description="Disordered" evidence="1">
    <location>
        <begin position="457"/>
        <end position="496"/>
    </location>
</feature>
<organism evidence="2 3">
    <name type="scientific">Choiromyces venosus 120613-1</name>
    <dbReference type="NCBI Taxonomy" id="1336337"/>
    <lineage>
        <taxon>Eukaryota</taxon>
        <taxon>Fungi</taxon>
        <taxon>Dikarya</taxon>
        <taxon>Ascomycota</taxon>
        <taxon>Pezizomycotina</taxon>
        <taxon>Pezizomycetes</taxon>
        <taxon>Pezizales</taxon>
        <taxon>Tuberaceae</taxon>
        <taxon>Choiromyces</taxon>
    </lineage>
</organism>